<organism evidence="2 3">
    <name type="scientific">Apatococcus fuscideae</name>
    <dbReference type="NCBI Taxonomy" id="2026836"/>
    <lineage>
        <taxon>Eukaryota</taxon>
        <taxon>Viridiplantae</taxon>
        <taxon>Chlorophyta</taxon>
        <taxon>core chlorophytes</taxon>
        <taxon>Trebouxiophyceae</taxon>
        <taxon>Chlorellales</taxon>
        <taxon>Chlorellaceae</taxon>
        <taxon>Apatococcus</taxon>
    </lineage>
</organism>
<keyword evidence="3" id="KW-1185">Reference proteome</keyword>
<dbReference type="PANTHER" id="PTHR36448">
    <property type="entry name" value="BLR7373 PROTEIN"/>
    <property type="match status" value="1"/>
</dbReference>
<proteinExistence type="predicted"/>
<dbReference type="EMBL" id="JALJOV010001488">
    <property type="protein sequence ID" value="KAK9847176.1"/>
    <property type="molecule type" value="Genomic_DNA"/>
</dbReference>
<accession>A0AAW1SKA9</accession>
<dbReference type="Pfam" id="PF00190">
    <property type="entry name" value="Cupin_1"/>
    <property type="match status" value="1"/>
</dbReference>
<comment type="caution">
    <text evidence="2">The sequence shown here is derived from an EMBL/GenBank/DDBJ whole genome shotgun (WGS) entry which is preliminary data.</text>
</comment>
<dbReference type="InterPro" id="IPR011051">
    <property type="entry name" value="RmlC_Cupin_sf"/>
</dbReference>
<dbReference type="Proteomes" id="UP001485043">
    <property type="component" value="Unassembled WGS sequence"/>
</dbReference>
<reference evidence="2 3" key="1">
    <citation type="journal article" date="2024" name="Nat. Commun.">
        <title>Phylogenomics reveals the evolutionary origins of lichenization in chlorophyte algae.</title>
        <authorList>
            <person name="Puginier C."/>
            <person name="Libourel C."/>
            <person name="Otte J."/>
            <person name="Skaloud P."/>
            <person name="Haon M."/>
            <person name="Grisel S."/>
            <person name="Petersen M."/>
            <person name="Berrin J.G."/>
            <person name="Delaux P.M."/>
            <person name="Dal Grande F."/>
            <person name="Keller J."/>
        </authorList>
    </citation>
    <scope>NUCLEOTIDE SEQUENCE [LARGE SCALE GENOMIC DNA]</scope>
    <source>
        <strain evidence="2 3">SAG 2523</strain>
    </source>
</reference>
<dbReference type="PANTHER" id="PTHR36448:SF2">
    <property type="entry name" value="CUPIN TYPE-1 DOMAIN-CONTAINING PROTEIN"/>
    <property type="match status" value="1"/>
</dbReference>
<evidence type="ECO:0000313" key="2">
    <source>
        <dbReference type="EMBL" id="KAK9847176.1"/>
    </source>
</evidence>
<evidence type="ECO:0000313" key="3">
    <source>
        <dbReference type="Proteomes" id="UP001485043"/>
    </source>
</evidence>
<dbReference type="InterPro" id="IPR014710">
    <property type="entry name" value="RmlC-like_jellyroll"/>
</dbReference>
<dbReference type="SUPFAM" id="SSF51182">
    <property type="entry name" value="RmlC-like cupins"/>
    <property type="match status" value="1"/>
</dbReference>
<protein>
    <recommendedName>
        <fullName evidence="1">Cupin type-1 domain-containing protein</fullName>
    </recommendedName>
</protein>
<dbReference type="Gene3D" id="2.60.120.10">
    <property type="entry name" value="Jelly Rolls"/>
    <property type="match status" value="1"/>
</dbReference>
<dbReference type="AlphaFoldDB" id="A0AAW1SKA9"/>
<feature type="domain" description="Cupin type-1" evidence="1">
    <location>
        <begin position="6"/>
        <end position="54"/>
    </location>
</feature>
<evidence type="ECO:0000259" key="1">
    <source>
        <dbReference type="Pfam" id="PF00190"/>
    </source>
</evidence>
<dbReference type="CDD" id="cd02219">
    <property type="entry name" value="cupin_YjlB-like"/>
    <property type="match status" value="1"/>
</dbReference>
<dbReference type="InterPro" id="IPR047121">
    <property type="entry name" value="YjiB-like"/>
</dbReference>
<name>A0AAW1SKA9_9CHLO</name>
<sequence length="121" mass="12783">MFPFSHYHSNTHEALAIFAGQALLQFGGDDEVFVQEQVEAGDVILVPAGVAHKQVKASGGFTMVGAYPKGAPQWDCLEGKGGHSEKTAAEDIISKVSLPPADPVYGNAPSAPLCQFWQSSP</sequence>
<gene>
    <name evidence="2" type="ORF">WJX84_003275</name>
</gene>
<dbReference type="InterPro" id="IPR006045">
    <property type="entry name" value="Cupin_1"/>
</dbReference>